<dbReference type="EC" id="2.7.1.180" evidence="2"/>
<dbReference type="EMBL" id="CP002999">
    <property type="protein sequence ID" value="AEM71103.1"/>
    <property type="molecule type" value="Genomic_DNA"/>
</dbReference>
<keyword evidence="5" id="KW-0808">Transferase</keyword>
<evidence type="ECO:0000256" key="2">
    <source>
        <dbReference type="ARBA" id="ARBA00011955"/>
    </source>
</evidence>
<keyword evidence="7" id="KW-0274">FAD</keyword>
<dbReference type="eggNOG" id="COG1477">
    <property type="taxonomic scope" value="Bacteria"/>
</dbReference>
<keyword evidence="8" id="KW-0460">Magnesium</keyword>
<comment type="cofactor">
    <cofactor evidence="1">
        <name>Mg(2+)</name>
        <dbReference type="ChEBI" id="CHEBI:18420"/>
    </cofactor>
</comment>
<dbReference type="Proteomes" id="UP000008908">
    <property type="component" value="Chromosome"/>
</dbReference>
<evidence type="ECO:0000256" key="4">
    <source>
        <dbReference type="ARBA" id="ARBA00022630"/>
    </source>
</evidence>
<dbReference type="InterPro" id="IPR024932">
    <property type="entry name" value="ApbE"/>
</dbReference>
<evidence type="ECO:0000256" key="7">
    <source>
        <dbReference type="ARBA" id="ARBA00022827"/>
    </source>
</evidence>
<keyword evidence="4" id="KW-0285">Flavoprotein</keyword>
<name>G2PLL6_ALLRU</name>
<evidence type="ECO:0000256" key="6">
    <source>
        <dbReference type="ARBA" id="ARBA00022723"/>
    </source>
</evidence>
<dbReference type="STRING" id="886377.Murru_2064"/>
<dbReference type="GO" id="GO:0046872">
    <property type="term" value="F:metal ion binding"/>
    <property type="evidence" value="ECO:0007669"/>
    <property type="project" value="UniProtKB-KW"/>
</dbReference>
<evidence type="ECO:0000313" key="12">
    <source>
        <dbReference type="Proteomes" id="UP000008908"/>
    </source>
</evidence>
<dbReference type="PANTHER" id="PTHR30040:SF2">
    <property type="entry name" value="FAD:PROTEIN FMN TRANSFERASE"/>
    <property type="match status" value="1"/>
</dbReference>
<comment type="catalytic activity">
    <reaction evidence="10">
        <text>L-threonyl-[protein] + FAD = FMN-L-threonyl-[protein] + AMP + H(+)</text>
        <dbReference type="Rhea" id="RHEA:36847"/>
        <dbReference type="Rhea" id="RHEA-COMP:11060"/>
        <dbReference type="Rhea" id="RHEA-COMP:11061"/>
        <dbReference type="ChEBI" id="CHEBI:15378"/>
        <dbReference type="ChEBI" id="CHEBI:30013"/>
        <dbReference type="ChEBI" id="CHEBI:57692"/>
        <dbReference type="ChEBI" id="CHEBI:74257"/>
        <dbReference type="ChEBI" id="CHEBI:456215"/>
        <dbReference type="EC" id="2.7.1.180"/>
    </reaction>
</comment>
<dbReference type="AlphaFoldDB" id="G2PLL6"/>
<dbReference type="PANTHER" id="PTHR30040">
    <property type="entry name" value="THIAMINE BIOSYNTHESIS LIPOPROTEIN APBE"/>
    <property type="match status" value="1"/>
</dbReference>
<dbReference type="InterPro" id="IPR003374">
    <property type="entry name" value="ApbE-like_sf"/>
</dbReference>
<reference evidence="12" key="1">
    <citation type="submission" date="2011-08" db="EMBL/GenBank/DDBJ databases">
        <title>The complete genome of Muricauda ruestringensis DSM 13258.</title>
        <authorList>
            <person name="Lucas S."/>
            <person name="Han J."/>
            <person name="Lapidus A."/>
            <person name="Bruce D."/>
            <person name="Goodwin L."/>
            <person name="Pitluck S."/>
            <person name="Peters L."/>
            <person name="Kyrpides N."/>
            <person name="Mavromatis K."/>
            <person name="Ivanova N."/>
            <person name="Ovchinnikova G."/>
            <person name="Teshima H."/>
            <person name="Detter J.C."/>
            <person name="Tapia R."/>
            <person name="Han C."/>
            <person name="Land M."/>
            <person name="Hauser L."/>
            <person name="Markowitz V."/>
            <person name="Cheng J.-F."/>
            <person name="Hugenholtz P."/>
            <person name="Woyke T."/>
            <person name="Wu D."/>
            <person name="Spring S."/>
            <person name="Schroeder M."/>
            <person name="Brambilla E."/>
            <person name="Klenk H.-P."/>
            <person name="Eisen J.A."/>
        </authorList>
    </citation>
    <scope>NUCLEOTIDE SEQUENCE [LARGE SCALE GENOMIC DNA]</scope>
    <source>
        <strain evidence="12">DSM 13258 / LMG 19739 / B1</strain>
    </source>
</reference>
<gene>
    <name evidence="11" type="ordered locus">Murru_2064</name>
</gene>
<keyword evidence="11" id="KW-0449">Lipoprotein</keyword>
<dbReference type="Pfam" id="PF02424">
    <property type="entry name" value="ApbE"/>
    <property type="match status" value="1"/>
</dbReference>
<reference evidence="11 12" key="2">
    <citation type="journal article" date="2012" name="Stand. Genomic Sci.">
        <title>Complete genome sequence of the facultatively anaerobic, appendaged bacterium Muricauda ruestringensis type strain (B1(T)).</title>
        <authorList>
            <person name="Huntemann M."/>
            <person name="Teshima H."/>
            <person name="Lapidus A."/>
            <person name="Nolan M."/>
            <person name="Lucas S."/>
            <person name="Hammon N."/>
            <person name="Deshpande S."/>
            <person name="Cheng J.F."/>
            <person name="Tapia R."/>
            <person name="Goodwin L.A."/>
            <person name="Pitluck S."/>
            <person name="Liolios K."/>
            <person name="Pagani I."/>
            <person name="Ivanova N."/>
            <person name="Mavromatis K."/>
            <person name="Mikhailova N."/>
            <person name="Pati A."/>
            <person name="Chen A."/>
            <person name="Palaniappan K."/>
            <person name="Land M."/>
            <person name="Hauser L."/>
            <person name="Pan C."/>
            <person name="Brambilla E.M."/>
            <person name="Rohde M."/>
            <person name="Spring S."/>
            <person name="Goker M."/>
            <person name="Detter J.C."/>
            <person name="Bristow J."/>
            <person name="Eisen J.A."/>
            <person name="Markowitz V."/>
            <person name="Hugenholtz P."/>
            <person name="Kyrpides N.C."/>
            <person name="Klenk H.P."/>
            <person name="Woyke T."/>
        </authorList>
    </citation>
    <scope>NUCLEOTIDE SEQUENCE [LARGE SCALE GENOMIC DNA]</scope>
    <source>
        <strain evidence="12">DSM 13258 / LMG 19739 / B1</strain>
    </source>
</reference>
<dbReference type="HOGENOM" id="CLU_044403_0_0_10"/>
<evidence type="ECO:0000256" key="9">
    <source>
        <dbReference type="ARBA" id="ARBA00031306"/>
    </source>
</evidence>
<keyword evidence="12" id="KW-1185">Reference proteome</keyword>
<evidence type="ECO:0000256" key="5">
    <source>
        <dbReference type="ARBA" id="ARBA00022679"/>
    </source>
</evidence>
<dbReference type="Gene3D" id="3.10.520.10">
    <property type="entry name" value="ApbE-like domains"/>
    <property type="match status" value="1"/>
</dbReference>
<sequence length="398" mass="44622">MKRKVPLKHFDTIMVTNRLFEFFQKEKVSRTRVVFKKILFSIQFFGLRFKKPLEMTNFSSKCTTAYKVLFLGLTVLFLNCTPKKEQVKNQTWGNALGTTYSIIYIADEELDYQQEIDSVFQVLNQSMSTYIPSSDISKINAGDSTIVVDDMFKEVFDVSSKVHKASNGYFDPTVGVLANAWGFGPGEQLELDSLRVDSLLRYVGWEKVQLNADNTITKAHPSIRFDFNAVAKGYAIDRLGAMLDGKGIKNYLVEVGGEVLAKGTNMDSGKQWSVGIDDPQAETGRQLKQIVSLKDVAMASSGNYRKFRVDPETGEKYVHTINPKTGYTKNSNVLATSVVAKTCAVADAFATTFMAMDLEDSKKVLENHEELEAYIIYLNENGEAKEFFTPGFEALISQ</sequence>
<protein>
    <recommendedName>
        <fullName evidence="3">FAD:protein FMN transferase</fullName>
        <ecNumber evidence="2">2.7.1.180</ecNumber>
    </recommendedName>
    <alternativeName>
        <fullName evidence="9">Flavin transferase</fullName>
    </alternativeName>
</protein>
<dbReference type="KEGG" id="mrs:Murru_2064"/>
<dbReference type="RefSeq" id="WP_014033384.1">
    <property type="nucleotide sequence ID" value="NC_015945.1"/>
</dbReference>
<dbReference type="GO" id="GO:0016740">
    <property type="term" value="F:transferase activity"/>
    <property type="evidence" value="ECO:0007669"/>
    <property type="project" value="UniProtKB-KW"/>
</dbReference>
<dbReference type="SUPFAM" id="SSF143631">
    <property type="entry name" value="ApbE-like"/>
    <property type="match status" value="1"/>
</dbReference>
<accession>G2PLL6</accession>
<evidence type="ECO:0000256" key="8">
    <source>
        <dbReference type="ARBA" id="ARBA00022842"/>
    </source>
</evidence>
<evidence type="ECO:0000256" key="10">
    <source>
        <dbReference type="ARBA" id="ARBA00048540"/>
    </source>
</evidence>
<keyword evidence="6" id="KW-0479">Metal-binding</keyword>
<proteinExistence type="predicted"/>
<organism evidence="11 12">
    <name type="scientific">Allomuricauda ruestringensis (strain DSM 13258 / CIP 107369 / LMG 19739 / B1)</name>
    <name type="common">Muricauda ruestringensis</name>
    <dbReference type="NCBI Taxonomy" id="886377"/>
    <lineage>
        <taxon>Bacteria</taxon>
        <taxon>Pseudomonadati</taxon>
        <taxon>Bacteroidota</taxon>
        <taxon>Flavobacteriia</taxon>
        <taxon>Flavobacteriales</taxon>
        <taxon>Flavobacteriaceae</taxon>
        <taxon>Flagellimonas</taxon>
    </lineage>
</organism>
<evidence type="ECO:0000256" key="3">
    <source>
        <dbReference type="ARBA" id="ARBA00016337"/>
    </source>
</evidence>
<evidence type="ECO:0000256" key="1">
    <source>
        <dbReference type="ARBA" id="ARBA00001946"/>
    </source>
</evidence>
<evidence type="ECO:0000313" key="11">
    <source>
        <dbReference type="EMBL" id="AEM71103.1"/>
    </source>
</evidence>